<evidence type="ECO:0000256" key="3">
    <source>
        <dbReference type="ARBA" id="ARBA00022768"/>
    </source>
</evidence>
<dbReference type="PANTHER" id="PTHR11741:SF0">
    <property type="entry name" value="ELONGATION FACTOR TS, MITOCHONDRIAL"/>
    <property type="match status" value="1"/>
</dbReference>
<sequence length="289" mass="32182">MAISAAQVKELREKTGAGMLDCKKALEESNGDFEKAIEILRKKGAAVAAKRAERTASEGLILTKVFDNGKSAAILEVNCETDFVAKSDDFVKFAENALELLLEHKPENVDALLNLSKDGKTLKDALNDITGKIGEKIEISRFDIVNVENGLIVDYIHHGSKLGVLLAAENVPEDKKEDLAVIMKDIAMQIAAMKPLTIYREEVDKDVVEKELEIYKEVARKEGKPEQVLEKIATGKLNKFYEENCLVEQVFVKDNAKKVGALIDEFNKANGSQVKLKTFRRYHTSDEKK</sequence>
<dbReference type="EMBL" id="CP003557">
    <property type="protein sequence ID" value="AFN74921.1"/>
    <property type="molecule type" value="Genomic_DNA"/>
</dbReference>
<accession>I7A4X4</accession>
<dbReference type="SUPFAM" id="SSF54713">
    <property type="entry name" value="Elongation factor Ts (EF-Ts), dimerisation domain"/>
    <property type="match status" value="2"/>
</dbReference>
<dbReference type="Gene3D" id="1.10.8.10">
    <property type="entry name" value="DNA helicase RuvA subunit, C-terminal domain"/>
    <property type="match status" value="1"/>
</dbReference>
<comment type="subcellular location">
    <subcellularLocation>
        <location evidence="5 7">Cytoplasm</location>
    </subcellularLocation>
</comment>
<name>I7A4X4_MELRP</name>
<evidence type="ECO:0000256" key="5">
    <source>
        <dbReference type="HAMAP-Rule" id="MF_00050"/>
    </source>
</evidence>
<organism evidence="9 10">
    <name type="scientific">Melioribacter roseus (strain DSM 23840 / JCM 17771 / VKM B-2668 / P3M-2)</name>
    <dbReference type="NCBI Taxonomy" id="1191523"/>
    <lineage>
        <taxon>Bacteria</taxon>
        <taxon>Pseudomonadati</taxon>
        <taxon>Ignavibacteriota</taxon>
        <taxon>Ignavibacteria</taxon>
        <taxon>Ignavibacteriales</taxon>
        <taxon>Melioribacteraceae</taxon>
        <taxon>Melioribacter</taxon>
    </lineage>
</organism>
<keyword evidence="4 5" id="KW-0648">Protein biosynthesis</keyword>
<dbReference type="eggNOG" id="COG0264">
    <property type="taxonomic scope" value="Bacteria"/>
</dbReference>
<dbReference type="OrthoDB" id="9808348at2"/>
<dbReference type="GO" id="GO:0005737">
    <property type="term" value="C:cytoplasm"/>
    <property type="evidence" value="ECO:0007669"/>
    <property type="project" value="UniProtKB-SubCell"/>
</dbReference>
<proteinExistence type="inferred from homology"/>
<dbReference type="NCBIfam" id="TIGR00116">
    <property type="entry name" value="tsf"/>
    <property type="match status" value="1"/>
</dbReference>
<dbReference type="PATRIC" id="fig|1191523.3.peg.1787"/>
<dbReference type="InterPro" id="IPR014039">
    <property type="entry name" value="Transl_elong_EFTs/EF1B_dimer"/>
</dbReference>
<feature type="domain" description="Translation elongation factor EFTs/EF1B dimerisation" evidence="8">
    <location>
        <begin position="72"/>
        <end position="283"/>
    </location>
</feature>
<evidence type="ECO:0000256" key="1">
    <source>
        <dbReference type="ARBA" id="ARBA00005532"/>
    </source>
</evidence>
<evidence type="ECO:0000256" key="2">
    <source>
        <dbReference type="ARBA" id="ARBA00016956"/>
    </source>
</evidence>
<dbReference type="FunFam" id="1.10.8.10:FF:000001">
    <property type="entry name" value="Elongation factor Ts"/>
    <property type="match status" value="1"/>
</dbReference>
<evidence type="ECO:0000259" key="8">
    <source>
        <dbReference type="Pfam" id="PF00889"/>
    </source>
</evidence>
<keyword evidence="5" id="KW-0963">Cytoplasm</keyword>
<dbReference type="CDD" id="cd14275">
    <property type="entry name" value="UBA_EF-Ts"/>
    <property type="match status" value="1"/>
</dbReference>
<dbReference type="HAMAP" id="MF_00050">
    <property type="entry name" value="EF_Ts"/>
    <property type="match status" value="1"/>
</dbReference>
<reference evidence="9 10" key="1">
    <citation type="journal article" date="2013" name="PLoS ONE">
        <title>Genomic analysis of Melioribacter roseus, facultatively anaerobic organotrophic bacterium representing a novel deep lineage within Bacteriodetes/Chlorobi group.</title>
        <authorList>
            <person name="Kadnikov V.V."/>
            <person name="Mardanov A.V."/>
            <person name="Podosokorskaya O.A."/>
            <person name="Gavrilov S.N."/>
            <person name="Kublanov I.V."/>
            <person name="Beletsky A.V."/>
            <person name="Bonch-Osmolovskaya E.A."/>
            <person name="Ravin N.V."/>
        </authorList>
    </citation>
    <scope>NUCLEOTIDE SEQUENCE [LARGE SCALE GENOMIC DNA]</scope>
    <source>
        <strain evidence="10">JCM 17771 / P3M-2</strain>
    </source>
</reference>
<dbReference type="Gene3D" id="3.30.479.20">
    <property type="entry name" value="Elongation factor Ts, dimerisation domain"/>
    <property type="match status" value="2"/>
</dbReference>
<comment type="function">
    <text evidence="5 6">Associates with the EF-Tu.GDP complex and induces the exchange of GDP to GTP. It remains bound to the aminoacyl-tRNA.EF-Tu.GTP complex up to the GTP hydrolysis stage on the ribosome.</text>
</comment>
<evidence type="ECO:0000313" key="9">
    <source>
        <dbReference type="EMBL" id="AFN74921.1"/>
    </source>
</evidence>
<keyword evidence="10" id="KW-1185">Reference proteome</keyword>
<dbReference type="PANTHER" id="PTHR11741">
    <property type="entry name" value="ELONGATION FACTOR TS"/>
    <property type="match status" value="1"/>
</dbReference>
<evidence type="ECO:0000256" key="7">
    <source>
        <dbReference type="RuleBase" id="RU000643"/>
    </source>
</evidence>
<dbReference type="AlphaFoldDB" id="I7A4X4"/>
<dbReference type="InterPro" id="IPR036402">
    <property type="entry name" value="EF-Ts_dimer_sf"/>
</dbReference>
<evidence type="ECO:0000256" key="4">
    <source>
        <dbReference type="ARBA" id="ARBA00022917"/>
    </source>
</evidence>
<protein>
    <recommendedName>
        <fullName evidence="2 5">Elongation factor Ts</fullName>
        <shortName evidence="5">EF-Ts</shortName>
    </recommendedName>
</protein>
<dbReference type="STRING" id="1191523.MROS_1687"/>
<keyword evidence="3 5" id="KW-0251">Elongation factor</keyword>
<dbReference type="HOGENOM" id="CLU_047155_0_0_10"/>
<dbReference type="GO" id="GO:0003746">
    <property type="term" value="F:translation elongation factor activity"/>
    <property type="evidence" value="ECO:0007669"/>
    <property type="project" value="UniProtKB-UniRule"/>
</dbReference>
<dbReference type="RefSeq" id="WP_014856355.1">
    <property type="nucleotide sequence ID" value="NC_018178.1"/>
</dbReference>
<dbReference type="InterPro" id="IPR009060">
    <property type="entry name" value="UBA-like_sf"/>
</dbReference>
<dbReference type="KEGG" id="mro:MROS_1687"/>
<dbReference type="Gene3D" id="1.10.286.20">
    <property type="match status" value="1"/>
</dbReference>
<dbReference type="InterPro" id="IPR001816">
    <property type="entry name" value="Transl_elong_EFTs/EF1B"/>
</dbReference>
<dbReference type="SUPFAM" id="SSF46934">
    <property type="entry name" value="UBA-like"/>
    <property type="match status" value="1"/>
</dbReference>
<evidence type="ECO:0000256" key="6">
    <source>
        <dbReference type="RuleBase" id="RU000642"/>
    </source>
</evidence>
<dbReference type="InterPro" id="IPR018101">
    <property type="entry name" value="Transl_elong_Ts_CS"/>
</dbReference>
<dbReference type="Proteomes" id="UP000009011">
    <property type="component" value="Chromosome"/>
</dbReference>
<dbReference type="PROSITE" id="PS01127">
    <property type="entry name" value="EF_TS_2"/>
    <property type="match status" value="1"/>
</dbReference>
<gene>
    <name evidence="5" type="primary">tsf</name>
    <name evidence="9" type="ordered locus">MROS_1687</name>
</gene>
<comment type="similarity">
    <text evidence="1 5 6">Belongs to the EF-Ts family.</text>
</comment>
<dbReference type="FunFam" id="1.10.286.20:FF:000001">
    <property type="entry name" value="Elongation factor Ts"/>
    <property type="match status" value="1"/>
</dbReference>
<dbReference type="Pfam" id="PF00889">
    <property type="entry name" value="EF_TS"/>
    <property type="match status" value="1"/>
</dbReference>
<dbReference type="PROSITE" id="PS01126">
    <property type="entry name" value="EF_TS_1"/>
    <property type="match status" value="1"/>
</dbReference>
<evidence type="ECO:0000313" key="10">
    <source>
        <dbReference type="Proteomes" id="UP000009011"/>
    </source>
</evidence>
<feature type="region of interest" description="Involved in Mg(2+) ion dislocation from EF-Tu" evidence="5">
    <location>
        <begin position="81"/>
        <end position="84"/>
    </location>
</feature>